<keyword evidence="1" id="KW-0472">Membrane</keyword>
<keyword evidence="1" id="KW-0812">Transmembrane</keyword>
<protein>
    <submittedName>
        <fullName evidence="2">Putative membrane protein</fullName>
    </submittedName>
</protein>
<feature type="transmembrane region" description="Helical" evidence="1">
    <location>
        <begin position="12"/>
        <end position="30"/>
    </location>
</feature>
<name>K4F6G8_9CAUD</name>
<evidence type="ECO:0000313" key="3">
    <source>
        <dbReference type="Proteomes" id="UP000000457"/>
    </source>
</evidence>
<dbReference type="Proteomes" id="UP000000457">
    <property type="component" value="Segment"/>
</dbReference>
<feature type="transmembrane region" description="Helical" evidence="1">
    <location>
        <begin position="36"/>
        <end position="61"/>
    </location>
</feature>
<gene>
    <name evidence="2" type="ORF">GAP32_075</name>
</gene>
<proteinExistence type="predicted"/>
<organism evidence="2 3">
    <name type="scientific">Cronobacter phage vB_CsaM_GAP32</name>
    <dbReference type="NCBI Taxonomy" id="1141136"/>
    <lineage>
        <taxon>Viruses</taxon>
        <taxon>Duplodnaviria</taxon>
        <taxon>Heunggongvirae</taxon>
        <taxon>Uroviricota</taxon>
        <taxon>Caudoviricetes</taxon>
        <taxon>Mimasvirus</taxon>
        <taxon>Mimasvirus GAP32</taxon>
    </lineage>
</organism>
<dbReference type="KEGG" id="vg:13993813"/>
<accession>K4F6G8</accession>
<keyword evidence="3" id="KW-1185">Reference proteome</keyword>
<evidence type="ECO:0000256" key="1">
    <source>
        <dbReference type="SAM" id="Phobius"/>
    </source>
</evidence>
<keyword evidence="1" id="KW-1133">Transmembrane helix</keyword>
<evidence type="ECO:0000313" key="2">
    <source>
        <dbReference type="EMBL" id="AFC21523.1"/>
    </source>
</evidence>
<dbReference type="RefSeq" id="YP_006987178.1">
    <property type="nucleotide sequence ID" value="NC_019401.1"/>
</dbReference>
<sequence length="72" mass="7991">MNDLKSLKKIMVCVEVLTLLLLWVCAFYLNATTQSLGITVLTSIAMSIGSFGTGFILYEIIKEWKAIESSKT</sequence>
<dbReference type="GeneID" id="13993813"/>
<dbReference type="EMBL" id="JN882285">
    <property type="protein sequence ID" value="AFC21523.1"/>
    <property type="molecule type" value="Genomic_DNA"/>
</dbReference>
<reference evidence="2 3" key="1">
    <citation type="journal article" date="2014" name="Virology">
        <title>Supersize me: Cronobacter sakazakii phage GAP32.</title>
        <authorList>
            <person name="Abbasifar R."/>
            <person name="Griffiths M.W."/>
            <person name="Sabour P.M."/>
            <person name="Ackermann H.-W."/>
            <person name="Vandersteegen K."/>
            <person name="Lavigne R."/>
            <person name="Noben J.-P."/>
            <person name="Villa A.A."/>
            <person name="Abbasifar A."/>
            <person name="Nash J.H.E."/>
            <person name="Kropinski A.M."/>
        </authorList>
    </citation>
    <scope>NUCLEOTIDE SEQUENCE [LARGE SCALE GENOMIC DNA]</scope>
    <source>
        <strain evidence="2">GAP-32</strain>
    </source>
</reference>